<reference evidence="2" key="1">
    <citation type="submission" date="2022-04" db="EMBL/GenBank/DDBJ databases">
        <title>Carnegiea gigantea Genome sequencing and assembly v2.</title>
        <authorList>
            <person name="Copetti D."/>
            <person name="Sanderson M.J."/>
            <person name="Burquez A."/>
            <person name="Wojciechowski M.F."/>
        </authorList>
    </citation>
    <scope>NUCLEOTIDE SEQUENCE</scope>
    <source>
        <strain evidence="2">SGP5-SGP5p</strain>
        <tissue evidence="2">Aerial part</tissue>
    </source>
</reference>
<organism evidence="2 3">
    <name type="scientific">Carnegiea gigantea</name>
    <dbReference type="NCBI Taxonomy" id="171969"/>
    <lineage>
        <taxon>Eukaryota</taxon>
        <taxon>Viridiplantae</taxon>
        <taxon>Streptophyta</taxon>
        <taxon>Embryophyta</taxon>
        <taxon>Tracheophyta</taxon>
        <taxon>Spermatophyta</taxon>
        <taxon>Magnoliopsida</taxon>
        <taxon>eudicotyledons</taxon>
        <taxon>Gunneridae</taxon>
        <taxon>Pentapetalae</taxon>
        <taxon>Caryophyllales</taxon>
        <taxon>Cactineae</taxon>
        <taxon>Cactaceae</taxon>
        <taxon>Cactoideae</taxon>
        <taxon>Echinocereeae</taxon>
        <taxon>Carnegiea</taxon>
    </lineage>
</organism>
<dbReference type="Proteomes" id="UP001153076">
    <property type="component" value="Unassembled WGS sequence"/>
</dbReference>
<dbReference type="EMBL" id="JAKOGI010000308">
    <property type="protein sequence ID" value="KAJ8437290.1"/>
    <property type="molecule type" value="Genomic_DNA"/>
</dbReference>
<dbReference type="AlphaFoldDB" id="A0A9Q1K6G0"/>
<dbReference type="PANTHER" id="PTHR47074">
    <property type="entry name" value="BNAC02G40300D PROTEIN"/>
    <property type="match status" value="1"/>
</dbReference>
<evidence type="ECO:0000313" key="3">
    <source>
        <dbReference type="Proteomes" id="UP001153076"/>
    </source>
</evidence>
<dbReference type="PANTHER" id="PTHR47074:SF11">
    <property type="entry name" value="REVERSE TRANSCRIPTASE-LIKE PROTEIN"/>
    <property type="match status" value="1"/>
</dbReference>
<dbReference type="GO" id="GO:0004523">
    <property type="term" value="F:RNA-DNA hybrid ribonuclease activity"/>
    <property type="evidence" value="ECO:0007669"/>
    <property type="project" value="InterPro"/>
</dbReference>
<accession>A0A9Q1K6G0</accession>
<proteinExistence type="predicted"/>
<sequence>MYWVGGDYLYLSKDDSALGPRPSFTWRNIIGVKDIIIQGSRWIFGDGASLNIWESKWIARPISFKTVAELIDVEHRAWQEGRIRELFLSCDVDAILDIPLCSSWPTNKLIWHYNLSGLFSVKSAYHMIMNGKRLTHGGSSKVYVVLWKSLTPMPFSNVPAAQIWEPSCFDQDAWNGVFGEGGNLEVTHTCTWHPPPMGMLKLNFDVRSMRAAGGGWGFVVHNGDGDIVLAGCKQSSRFLGPEIEEAKAYLFGLQYAKEVGLNNLIVEGNCLPLIQKLKDKK</sequence>
<feature type="domain" description="RNase H type-1" evidence="1">
    <location>
        <begin position="203"/>
        <end position="281"/>
    </location>
</feature>
<comment type="caution">
    <text evidence="2">The sequence shown here is derived from an EMBL/GenBank/DDBJ whole genome shotgun (WGS) entry which is preliminary data.</text>
</comment>
<dbReference type="OrthoDB" id="1714437at2759"/>
<dbReference type="Pfam" id="PF13456">
    <property type="entry name" value="RVT_3"/>
    <property type="match status" value="1"/>
</dbReference>
<name>A0A9Q1K6G0_9CARY</name>
<evidence type="ECO:0000313" key="2">
    <source>
        <dbReference type="EMBL" id="KAJ8437290.1"/>
    </source>
</evidence>
<protein>
    <recommendedName>
        <fullName evidence="1">RNase H type-1 domain-containing protein</fullName>
    </recommendedName>
</protein>
<dbReference type="InterPro" id="IPR052929">
    <property type="entry name" value="RNase_H-like_EbsB-rel"/>
</dbReference>
<dbReference type="GO" id="GO:0003676">
    <property type="term" value="F:nucleic acid binding"/>
    <property type="evidence" value="ECO:0007669"/>
    <property type="project" value="InterPro"/>
</dbReference>
<dbReference type="InterPro" id="IPR002156">
    <property type="entry name" value="RNaseH_domain"/>
</dbReference>
<keyword evidence="3" id="KW-1185">Reference proteome</keyword>
<gene>
    <name evidence="2" type="ORF">Cgig2_006394</name>
</gene>
<evidence type="ECO:0000259" key="1">
    <source>
        <dbReference type="Pfam" id="PF13456"/>
    </source>
</evidence>